<dbReference type="EMBL" id="CATQJL010000305">
    <property type="protein sequence ID" value="CAJ0603881.1"/>
    <property type="molecule type" value="Genomic_DNA"/>
</dbReference>
<accession>A0AA36H500</accession>
<evidence type="ECO:0000256" key="1">
    <source>
        <dbReference type="SAM" id="MobiDB-lite"/>
    </source>
</evidence>
<evidence type="ECO:0000313" key="2">
    <source>
        <dbReference type="EMBL" id="CAJ0603881.1"/>
    </source>
</evidence>
<proteinExistence type="predicted"/>
<keyword evidence="3" id="KW-1185">Reference proteome</keyword>
<protein>
    <submittedName>
        <fullName evidence="2">Uncharacterized protein</fullName>
    </submittedName>
</protein>
<dbReference type="PANTHER" id="PTHR31751:SF42">
    <property type="entry name" value="PROTEIN CBG10204"/>
    <property type="match status" value="1"/>
</dbReference>
<dbReference type="PANTHER" id="PTHR31751">
    <property type="entry name" value="SI:CH211-108C17.2-RELATED-RELATED"/>
    <property type="match status" value="1"/>
</dbReference>
<comment type="caution">
    <text evidence="2">The sequence shown here is derived from an EMBL/GenBank/DDBJ whole genome shotgun (WGS) entry which is preliminary data.</text>
</comment>
<feature type="region of interest" description="Disordered" evidence="1">
    <location>
        <begin position="29"/>
        <end position="50"/>
    </location>
</feature>
<reference evidence="2" key="1">
    <citation type="submission" date="2023-07" db="EMBL/GenBank/DDBJ databases">
        <authorList>
            <consortium name="CYATHOMIX"/>
        </authorList>
    </citation>
    <scope>NUCLEOTIDE SEQUENCE</scope>
    <source>
        <strain evidence="2">N/A</strain>
    </source>
</reference>
<sequence>MQKYFGRKGWNILDANLPKEEEIEHLEVSGSNYTSEKGQRECSDSDAFPELDETEPHLLNKYYPVQERKLMELFYLNLCGCDNTGGTVRLLNSGSAPIIEYVSKDATSVKRWEEQEKLGFRPNDKLYSGNAIACAAALTTGARMNKIQKWAEEANVAVPSKSAFYRIFDDLATSIDIVYEKHQKNVIQKIRAAYENDGVLTAWNIAIDGAFDSRGFTAKICRVLAVDLQTSLCIHTEVVLCSETD</sequence>
<organism evidence="2 3">
    <name type="scientific">Cylicocyclus nassatus</name>
    <name type="common">Nematode worm</name>
    <dbReference type="NCBI Taxonomy" id="53992"/>
    <lineage>
        <taxon>Eukaryota</taxon>
        <taxon>Metazoa</taxon>
        <taxon>Ecdysozoa</taxon>
        <taxon>Nematoda</taxon>
        <taxon>Chromadorea</taxon>
        <taxon>Rhabditida</taxon>
        <taxon>Rhabditina</taxon>
        <taxon>Rhabditomorpha</taxon>
        <taxon>Strongyloidea</taxon>
        <taxon>Strongylidae</taxon>
        <taxon>Cylicocyclus</taxon>
    </lineage>
</organism>
<evidence type="ECO:0000313" key="3">
    <source>
        <dbReference type="Proteomes" id="UP001176961"/>
    </source>
</evidence>
<dbReference type="Proteomes" id="UP001176961">
    <property type="component" value="Unassembled WGS sequence"/>
</dbReference>
<gene>
    <name evidence="2" type="ORF">CYNAS_LOCUS15864</name>
</gene>
<dbReference type="AlphaFoldDB" id="A0AA36H500"/>
<name>A0AA36H500_CYLNA</name>